<comment type="caution">
    <text evidence="12">The sequence shown here is derived from an EMBL/GenBank/DDBJ whole genome shotgun (WGS) entry which is preliminary data.</text>
</comment>
<keyword evidence="6" id="KW-0378">Hydrolase</keyword>
<feature type="domain" description="Peptidase M13 N-terminal" evidence="11">
    <location>
        <begin position="1977"/>
        <end position="2343"/>
    </location>
</feature>
<evidence type="ECO:0000256" key="7">
    <source>
        <dbReference type="ARBA" id="ARBA00022833"/>
    </source>
</evidence>
<dbReference type="InterPro" id="IPR024079">
    <property type="entry name" value="MetalloPept_cat_dom_sf"/>
</dbReference>
<name>A0A8J2H0D3_COTCN</name>
<dbReference type="InterPro" id="IPR008753">
    <property type="entry name" value="Peptidase_M13_N"/>
</dbReference>
<dbReference type="Gene3D" id="1.10.1380.10">
    <property type="entry name" value="Neutral endopeptidase , domain2"/>
    <property type="match status" value="5"/>
</dbReference>
<dbReference type="PROSITE" id="PS51885">
    <property type="entry name" value="NEPRILYSIN"/>
    <property type="match status" value="4"/>
</dbReference>
<evidence type="ECO:0000256" key="6">
    <source>
        <dbReference type="ARBA" id="ARBA00022801"/>
    </source>
</evidence>
<dbReference type="InterPro" id="IPR000718">
    <property type="entry name" value="Peptidase_M13"/>
</dbReference>
<feature type="domain" description="Peptidase M13 N-terminal" evidence="11">
    <location>
        <begin position="2655"/>
        <end position="3018"/>
    </location>
</feature>
<sequence>MTLKKAQWLSIAGLFCLVLPISASVIDAPRNNVVSNQCMSEACAEERLETGNWPILDPNWSEEDFDWIEFSSNAKKAGYDINYFLDWVPQRLTRDNQRILRYSVRMARSYFDYAMEAKTIIKREMYADYMLKIAGQLGADIGNVIQELNEAFLFENKLYDIISGNKWSKTDDISLEDLKKQWPSIDWSRFIDKTLIPFVDTNEDPIFTVWNATSLTEFALLMEKTPKRVQANYAVWKLIQSSVPYLPEEFRRTRKMFLKLVGYPEEPLSSECAQIVMTNVKYAVINLYLDHYQSSQGTIENMVTALSNQMIRMIRESDLDDEAKREGIKAITEMSVVFGTSEKLSISKELKRFYADALVVKNNFLQTLLNLNVFRMKKDYSNKVFSEVIQHEFNSHDLALPEYFDGRLYIQVSMIPSPLFNNDRPMYMNFGAGGSYMAMAIAEAIVDLGQNSSGKLREQAECFSHLYDDLDRTKVTNDSEDEVLRNMITQYIGLRAAWATYQSWVAKYGTEPALEGIPYSQEQLFWISFAQSFCSEYKKSNDPLDGGSFGQGVVDYKMMKILANIPEISADFQCPYGSRLNPVKRCSWFTSRPVDTPRWNTIHFESKLLHKCNIESLISDDGSRFNERVLLLAVIGFISFLPSSSSQPSDLAARVIKYRDSSINPCDNFYAFTCGGFTEADKADGYNLGAMATKNIKKLIQKGTASNAKPYKLIDDIYKTCVNKNARGQQALELMKKIIKSLGNWPVLEGDKWKEDDFNWVDFTGNAKKVGYNINYFLDWEPKRHGLSKFEYVLKMSPTDIESFMAKKPSQKQIYMEYRLKIAELLGATRTFIKDMAEALDFERKLLNISTERCQMSNFTIKELQQKWPSINWIEFVGKTLTPFTEADKPLLMVSDPAALTELVDLLAKTPKRVQANYAIWKIVQYSVPYLTEEFRNVQKKFYQEVGYVEQPLEDSCVEMVKKYAGIALQYLHLSQYQSSQVIVRKMVEYIQNAMIKMVESSKTMDGVTKDKGVKAVKGTPVTIGPMEELVISEELEKYYAGARVVEDNLLQTVLNLNLVKMKKPSLCVDSEEPGIPDVVEGRLHVPTTMIPGPFFNETRPMYMNFGASGTYISTGLADFFFPRENRNQDSVKKQLECFRHYYDDLSSETKRKNLERNRFHEDLIVQRLGFRNSWAAYRTYTAQHGAEPSLPGLPYSVDQLFWISFAQSTCSQYYELKEQRDINNNRFNAVEYMMTKVLATVPEISEAFQCPLGSTLNPLHKCPWISGVLLLTVIGLVFLPNSSAAVVDTTQNDVASHKCTGNTCSVEQSEIAARVTRYRDVNINPCDNFFGFACGGYKKSDKADDYSQLEVLRNENIKKLIQKGTSSDAKPYKLIDDIYKTCVNKNAKGQQALELMKKIIKSLGSWPLLEDDNWKEDDFNWIDFTSNAKKVGYNINYFLDWESSTIYKDKKKVIRYSVTMARTHFNGTKSNEIVKQKSIYTEFMVKIAKLMGASDNASKELNDAFDFEAKLQEINGRNASDYTPQVTLGNFEKQIPGIEWSKFIEKTLKPFVDPEEKPIMTARNLTALTEFVKLIEKTPKRVQANYAIWKLVQYTLPFLPNEYQEEQKAFQKQVAYTEAPVEDVCIQVVKKYAKYAVNSLYLDQYKSSQETIKTMVAAVKEDMIKMVKDSKTLTEEEKNGAIEVVKKMVYSIGPSKKLLDPKELEKFYADAQIVEDNFLQTILNLNLFKLKKELSNKVQSEVFPFFIVKTIHPGIPENFNGYLYIPISMVSSPYFNANRPMYMNLGASGSYIATNIFKSISFFGRKSTEAGELVTNDRVDCFRNEFVNLTDASKPNLRNRTVEEMISYFMGLRTARATYQNYVAKNGAEQPLTGLTHTPEQLFWMSFFQGLCPVYSKLSEADLNKVNREALMVKLMANIPEVAADFKCPAGSNLNPEKRSICAGSIPVLEAAVCSSVICNNEAERIIKFRDVSVKPCDNFFRFVCGKFNQPEWIQNHEMDPLARVDADTLIKDMTSSSFNPYQFADDLFKTCMDPNSLGEKDEYMLILHLNTFLRSLVFKEDKPNEANFDWIGFTATAKKLGFSTNFFLDFKPSPTYDAQNSSLRYSIQMAPSYFDPLVDGNNATQREMYLQYITDVRQLMGEDVDQKHLKNMYDFECKLAEITVPESKYHTDDITVEDLQKRWPSIDWKRLVDEVLMPFADPNEKPVLTVWNDEALTKFEKLMKKTPGLVYAHYSIWKATQFGATFFNKEVREVHKTFHSQLGHPEKPRKVVCEEAVKKYAQYAIQHMYLTKHKKSVEVIDEMTKAIKKEMVKIIEESKILNKEDKEEGIDILEDMPVTIGPSSNLTDSKKLEKFYEGVEVFKDNYLETILKLNVFLAKKEYSNAVHKEFFQYMVKGIHFPGLPDNYAGHLYIPLNMIQSESFDADRPMYLNYGAAGAFMAREMFKSLSHLGRQWLDNGTELANDHLDCFRNQTVKISEPNLKKAIRQHAERDYISYNVGFRAVYAAYQNFVKKSGVEPKLPQLGYTQEQLFWISFVHPVCFANVEPNQPRIHGDQKLTMFEYMLMSILANDPQISIDFQCPLGSHINPKNKCSWLLLLVGSIGVLWILPIINGASLTSPVGPTHKCVDKDCQVGRLEKAAEILENRDENVKPCDNFFKYACGNWKETPWTSLELWSAMRGSMMDHTIHKTTGEEKSKAHKLIHDFYTTCMDENARGDEALELFKSFVVDAWPPTAGDKFNEADFCWMKWMGEVKQVGLSTTPFIDWELQSKSGDSYTMHHMLHLPTSLFEFKANADYNQHYGDYMIVAARLLGATDEASEQELDPVFQFEKKLYDATLKPNPGKMEDMTIEDMQKEFPGIDWAKFVEKTLTPFVEPGHKTIITVENPAALKEFIKVMNETPKRVQASYAIWKGFQYSMPFLTEEFKEIHRHFMKQINFSEMPRKEFCEGLTKDFMWYGIEDWIMEQFPSSKELIEVMFSMLKAKMIEMAQESKVLTDDEKNKAVEILNALNYTIGSSKKFGDKNELDAFYADANVDKENFLKSLMNMNAFVMKKENSQKVVEELMKDSAGPIYDFGMPKNHENHLYFPITMIPSPIFNEDHPLYVNFGAAGSHMAREMFNSLKNLGKTWTEQMENPNDQMKCFQNLGQGIDDPMLKHAFAEGIIDDIIAQYFGFRAAYYAYKQLTVDVGPELGLPDLPYTADQLFWISFANSLCNFRAETEKLPVPFKNGNILDYSMMTMMKNIPEISDAFECPAGSNMNSAEKCTWW</sequence>
<keyword evidence="8" id="KW-0482">Metalloprotease</keyword>
<dbReference type="Pfam" id="PF01431">
    <property type="entry name" value="Peptidase_M13"/>
    <property type="match status" value="5"/>
</dbReference>
<dbReference type="PANTHER" id="PTHR11733:SF240">
    <property type="entry name" value="GH14155P-RELATED"/>
    <property type="match status" value="1"/>
</dbReference>
<organism evidence="12 13">
    <name type="scientific">Cotesia congregata</name>
    <name type="common">Parasitoid wasp</name>
    <name type="synonym">Apanteles congregatus</name>
    <dbReference type="NCBI Taxonomy" id="51543"/>
    <lineage>
        <taxon>Eukaryota</taxon>
        <taxon>Metazoa</taxon>
        <taxon>Ecdysozoa</taxon>
        <taxon>Arthropoda</taxon>
        <taxon>Hexapoda</taxon>
        <taxon>Insecta</taxon>
        <taxon>Pterygota</taxon>
        <taxon>Neoptera</taxon>
        <taxon>Endopterygota</taxon>
        <taxon>Hymenoptera</taxon>
        <taxon>Apocrita</taxon>
        <taxon>Ichneumonoidea</taxon>
        <taxon>Braconidae</taxon>
        <taxon>Microgastrinae</taxon>
        <taxon>Cotesia</taxon>
    </lineage>
</organism>
<keyword evidence="4" id="KW-0645">Protease</keyword>
<feature type="domain" description="Peptidase M13 C-terminal" evidence="10">
    <location>
        <begin position="1764"/>
        <end position="1941"/>
    </location>
</feature>
<dbReference type="GO" id="GO:0005886">
    <property type="term" value="C:plasma membrane"/>
    <property type="evidence" value="ECO:0007669"/>
    <property type="project" value="UniProtKB-SubCell"/>
</dbReference>
<dbReference type="CDD" id="cd08662">
    <property type="entry name" value="M13"/>
    <property type="match status" value="3"/>
</dbReference>
<dbReference type="PANTHER" id="PTHR11733">
    <property type="entry name" value="ZINC METALLOPROTEASE FAMILY M13 NEPRILYSIN-RELATED"/>
    <property type="match status" value="1"/>
</dbReference>
<comment type="similarity">
    <text evidence="3">Belongs to the peptidase M13 family.</text>
</comment>
<evidence type="ECO:0000313" key="13">
    <source>
        <dbReference type="Proteomes" id="UP000786811"/>
    </source>
</evidence>
<comment type="cofactor">
    <cofactor evidence="1">
        <name>Zn(2+)</name>
        <dbReference type="ChEBI" id="CHEBI:29105"/>
    </cofactor>
</comment>
<dbReference type="InterPro" id="IPR018497">
    <property type="entry name" value="Peptidase_M13_C"/>
</dbReference>
<keyword evidence="13" id="KW-1185">Reference proteome</keyword>
<dbReference type="InterPro" id="IPR042089">
    <property type="entry name" value="Peptidase_M13_dom_2"/>
</dbReference>
<dbReference type="Proteomes" id="UP000786811">
    <property type="component" value="Unassembled WGS sequence"/>
</dbReference>
<feature type="domain" description="Peptidase M13 C-terminal" evidence="10">
    <location>
        <begin position="1084"/>
        <end position="1263"/>
    </location>
</feature>
<evidence type="ECO:0000256" key="2">
    <source>
        <dbReference type="ARBA" id="ARBA00004401"/>
    </source>
</evidence>
<evidence type="ECO:0000256" key="9">
    <source>
        <dbReference type="SAM" id="SignalP"/>
    </source>
</evidence>
<feature type="signal peptide" evidence="9">
    <location>
        <begin position="1"/>
        <end position="23"/>
    </location>
</feature>
<evidence type="ECO:0000313" key="12">
    <source>
        <dbReference type="EMBL" id="CAG5075894.1"/>
    </source>
</evidence>
<dbReference type="SUPFAM" id="SSF55486">
    <property type="entry name" value="Metalloproteases ('zincins'), catalytic domain"/>
    <property type="match status" value="5"/>
</dbReference>
<feature type="domain" description="Peptidase M13 C-terminal" evidence="10">
    <location>
        <begin position="2412"/>
        <end position="2596"/>
    </location>
</feature>
<dbReference type="GO" id="GO:0004222">
    <property type="term" value="F:metalloendopeptidase activity"/>
    <property type="evidence" value="ECO:0007669"/>
    <property type="project" value="InterPro"/>
</dbReference>
<keyword evidence="9" id="KW-0732">Signal</keyword>
<dbReference type="GO" id="GO:0016485">
    <property type="term" value="P:protein processing"/>
    <property type="evidence" value="ECO:0007669"/>
    <property type="project" value="TreeGrafter"/>
</dbReference>
<evidence type="ECO:0000256" key="5">
    <source>
        <dbReference type="ARBA" id="ARBA00022723"/>
    </source>
</evidence>
<feature type="domain" description="Peptidase M13 C-terminal" evidence="10">
    <location>
        <begin position="410"/>
        <end position="587"/>
    </location>
</feature>
<evidence type="ECO:0000259" key="11">
    <source>
        <dbReference type="Pfam" id="PF05649"/>
    </source>
</evidence>
<keyword evidence="5" id="KW-0479">Metal-binding</keyword>
<feature type="domain" description="Peptidase M13 N-terminal" evidence="11">
    <location>
        <begin position="665"/>
        <end position="1013"/>
    </location>
</feature>
<evidence type="ECO:0000256" key="8">
    <source>
        <dbReference type="ARBA" id="ARBA00023049"/>
    </source>
</evidence>
<dbReference type="GO" id="GO:0046872">
    <property type="term" value="F:metal ion binding"/>
    <property type="evidence" value="ECO:0007669"/>
    <property type="project" value="UniProtKB-KW"/>
</dbReference>
<feature type="domain" description="Peptidase M13 C-terminal" evidence="10">
    <location>
        <begin position="3084"/>
        <end position="3268"/>
    </location>
</feature>
<evidence type="ECO:0000259" key="10">
    <source>
        <dbReference type="Pfam" id="PF01431"/>
    </source>
</evidence>
<dbReference type="Gene3D" id="3.40.390.10">
    <property type="entry name" value="Collagenase (Catalytic Domain)"/>
    <property type="match status" value="5"/>
</dbReference>
<feature type="chain" id="PRO_5035320353" evidence="9">
    <location>
        <begin position="24"/>
        <end position="3271"/>
    </location>
</feature>
<gene>
    <name evidence="12" type="ORF">HICCMSTLAB_LOCUS1915</name>
</gene>
<feature type="domain" description="Peptidase M13 N-terminal" evidence="11">
    <location>
        <begin position="53"/>
        <end position="334"/>
    </location>
</feature>
<evidence type="ECO:0000256" key="4">
    <source>
        <dbReference type="ARBA" id="ARBA00022670"/>
    </source>
</evidence>
<proteinExistence type="inferred from homology"/>
<reference evidence="12" key="1">
    <citation type="submission" date="2021-04" db="EMBL/GenBank/DDBJ databases">
        <authorList>
            <person name="Chebbi M.A.C M."/>
        </authorList>
    </citation>
    <scope>NUCLEOTIDE SEQUENCE</scope>
</reference>
<evidence type="ECO:0000256" key="3">
    <source>
        <dbReference type="ARBA" id="ARBA00007357"/>
    </source>
</evidence>
<dbReference type="EMBL" id="CAJNRD030001116">
    <property type="protein sequence ID" value="CAG5075894.1"/>
    <property type="molecule type" value="Genomic_DNA"/>
</dbReference>
<keyword evidence="7" id="KW-0862">Zinc</keyword>
<protein>
    <submittedName>
        <fullName evidence="12">Similar to Nep2: Neprilysin-2 (Drosophila melanogaster)</fullName>
    </submittedName>
</protein>
<accession>A0A8J2H0D3</accession>
<dbReference type="OrthoDB" id="7651858at2759"/>
<feature type="domain" description="Peptidase M13 N-terminal" evidence="11">
    <location>
        <begin position="1326"/>
        <end position="1694"/>
    </location>
</feature>
<comment type="subcellular location">
    <subcellularLocation>
        <location evidence="2">Cell membrane</location>
        <topology evidence="2">Single-pass type II membrane protein</topology>
    </subcellularLocation>
</comment>
<dbReference type="Pfam" id="PF05649">
    <property type="entry name" value="Peptidase_M13_N"/>
    <property type="match status" value="5"/>
</dbReference>
<evidence type="ECO:0000256" key="1">
    <source>
        <dbReference type="ARBA" id="ARBA00001947"/>
    </source>
</evidence>